<dbReference type="InterPro" id="IPR001647">
    <property type="entry name" value="HTH_TetR"/>
</dbReference>
<evidence type="ECO:0000256" key="5">
    <source>
        <dbReference type="PROSITE-ProRule" id="PRU00335"/>
    </source>
</evidence>
<feature type="region of interest" description="Disordered" evidence="6">
    <location>
        <begin position="208"/>
        <end position="228"/>
    </location>
</feature>
<evidence type="ECO:0000259" key="7">
    <source>
        <dbReference type="PROSITE" id="PS50977"/>
    </source>
</evidence>
<dbReference type="InterPro" id="IPR009057">
    <property type="entry name" value="Homeodomain-like_sf"/>
</dbReference>
<keyword evidence="4" id="KW-0804">Transcription</keyword>
<dbReference type="PROSITE" id="PS50977">
    <property type="entry name" value="HTH_TETR_2"/>
    <property type="match status" value="1"/>
</dbReference>
<evidence type="ECO:0000256" key="6">
    <source>
        <dbReference type="SAM" id="MobiDB-lite"/>
    </source>
</evidence>
<dbReference type="PRINTS" id="PR00455">
    <property type="entry name" value="HTHTETR"/>
</dbReference>
<evidence type="ECO:0000256" key="2">
    <source>
        <dbReference type="ARBA" id="ARBA00023015"/>
    </source>
</evidence>
<reference evidence="8 9" key="1">
    <citation type="submission" date="2023-08" db="EMBL/GenBank/DDBJ databases">
        <authorList>
            <person name="Girao M."/>
            <person name="Carvalho M.F."/>
        </authorList>
    </citation>
    <scope>NUCLEOTIDE SEQUENCE [LARGE SCALE GENOMIC DNA]</scope>
    <source>
        <strain evidence="8 9">CC-R104</strain>
    </source>
</reference>
<dbReference type="PANTHER" id="PTHR30055">
    <property type="entry name" value="HTH-TYPE TRANSCRIPTIONAL REGULATOR RUTR"/>
    <property type="match status" value="1"/>
</dbReference>
<feature type="compositionally biased region" description="Polar residues" evidence="6">
    <location>
        <begin position="217"/>
        <end position="228"/>
    </location>
</feature>
<name>A0ABU7JZR0_9NOCA</name>
<keyword evidence="2" id="KW-0805">Transcription regulation</keyword>
<proteinExistence type="predicted"/>
<dbReference type="InterPro" id="IPR039538">
    <property type="entry name" value="BetI_C"/>
</dbReference>
<gene>
    <name evidence="8" type="ORF">Q8814_25770</name>
</gene>
<evidence type="ECO:0000256" key="1">
    <source>
        <dbReference type="ARBA" id="ARBA00022491"/>
    </source>
</evidence>
<feature type="DNA-binding region" description="H-T-H motif" evidence="5">
    <location>
        <begin position="36"/>
        <end position="55"/>
    </location>
</feature>
<keyword evidence="1" id="KW-0678">Repressor</keyword>
<keyword evidence="3 5" id="KW-0238">DNA-binding</keyword>
<dbReference type="InterPro" id="IPR036271">
    <property type="entry name" value="Tet_transcr_reg_TetR-rel_C_sf"/>
</dbReference>
<comment type="caution">
    <text evidence="8">The sequence shown here is derived from an EMBL/GenBank/DDBJ whole genome shotgun (WGS) entry which is preliminary data.</text>
</comment>
<dbReference type="SUPFAM" id="SSF48498">
    <property type="entry name" value="Tetracyclin repressor-like, C-terminal domain"/>
    <property type="match status" value="1"/>
</dbReference>
<evidence type="ECO:0000313" key="9">
    <source>
        <dbReference type="Proteomes" id="UP001331936"/>
    </source>
</evidence>
<sequence>MADTTGHVKRRRPQTRQRLLDAALEVYAERGFGNSSVEHVCERAGFTRGAFYSNFTSLEELFLAMWEQRSMQMLSDVEALFSPGDQPRVGSLSEIVERVLTVVPIDDQWYRVNAEFTAHALRNPALKRVIVAREQGILATLMPLLDQLLAQLGLEVTDHAALGPALVAVHDGTLVQCLFDDDAGAARLRRAELFTVLVEHYTRAVRRKAAADRTHNPRGSSRAQNLST</sequence>
<dbReference type="PANTHER" id="PTHR30055:SF241">
    <property type="entry name" value="TRANSCRIPTIONAL REGULATORY PROTEIN"/>
    <property type="match status" value="1"/>
</dbReference>
<dbReference type="InterPro" id="IPR050109">
    <property type="entry name" value="HTH-type_TetR-like_transc_reg"/>
</dbReference>
<dbReference type="Gene3D" id="1.10.357.10">
    <property type="entry name" value="Tetracycline Repressor, domain 2"/>
    <property type="match status" value="1"/>
</dbReference>
<dbReference type="SUPFAM" id="SSF46689">
    <property type="entry name" value="Homeodomain-like"/>
    <property type="match status" value="1"/>
</dbReference>
<dbReference type="Pfam" id="PF13977">
    <property type="entry name" value="TetR_C_6"/>
    <property type="match status" value="1"/>
</dbReference>
<evidence type="ECO:0000256" key="4">
    <source>
        <dbReference type="ARBA" id="ARBA00023163"/>
    </source>
</evidence>
<evidence type="ECO:0000313" key="8">
    <source>
        <dbReference type="EMBL" id="MEE2035471.1"/>
    </source>
</evidence>
<dbReference type="EMBL" id="JAUZMZ010000327">
    <property type="protein sequence ID" value="MEE2035471.1"/>
    <property type="molecule type" value="Genomic_DNA"/>
</dbReference>
<accession>A0ABU7JZR0</accession>
<dbReference type="Proteomes" id="UP001331936">
    <property type="component" value="Unassembled WGS sequence"/>
</dbReference>
<evidence type="ECO:0000256" key="3">
    <source>
        <dbReference type="ARBA" id="ARBA00023125"/>
    </source>
</evidence>
<keyword evidence="9" id="KW-1185">Reference proteome</keyword>
<dbReference type="Pfam" id="PF00440">
    <property type="entry name" value="TetR_N"/>
    <property type="match status" value="1"/>
</dbReference>
<dbReference type="RefSeq" id="WP_330154777.1">
    <property type="nucleotide sequence ID" value="NZ_JAUZMZ010000327.1"/>
</dbReference>
<organism evidence="8 9">
    <name type="scientific">Rhodococcus chondri</name>
    <dbReference type="NCBI Taxonomy" id="3065941"/>
    <lineage>
        <taxon>Bacteria</taxon>
        <taxon>Bacillati</taxon>
        <taxon>Actinomycetota</taxon>
        <taxon>Actinomycetes</taxon>
        <taxon>Mycobacteriales</taxon>
        <taxon>Nocardiaceae</taxon>
        <taxon>Rhodococcus</taxon>
    </lineage>
</organism>
<feature type="domain" description="HTH tetR-type" evidence="7">
    <location>
        <begin position="13"/>
        <end position="73"/>
    </location>
</feature>
<protein>
    <submittedName>
        <fullName evidence="8">TetR/AcrR family transcriptional regulator</fullName>
    </submittedName>
</protein>